<keyword evidence="2" id="KW-1185">Reference proteome</keyword>
<proteinExistence type="predicted"/>
<accession>A0ABN5PML3</accession>
<sequence>MNKPKLAIVIHAEEEFDWDKGFYRSNTSVNHGDELIAVVEEIIRRGGKVTLAMDYPFVSSTDGRKVIDHFLPFENEAIEFATHLHPWVNPPFTHDIDREKNRLSFPGNLPGELEFDKLKMLTERVQEETGTRPVTYLAGRYGIGINTVGILKELGYKIDLSISAYSNFSHVEGPNFVTYTNKVHTKDGLIYIPHTCSMGAITQAFANHLNLNPSTIERIQQSKMSSLLYRLLRISKLRLSPEGFSYLQMRTMTERQIAIGQEEFVLSFHSPSVSVGGTPYVRSEKVLAEFKEALYQYIDWFNSIEGSSTFLPAKMAEEKIASNASCCDKTAKALS</sequence>
<dbReference type="Proteomes" id="UP000262832">
    <property type="component" value="Plasmid pVa1"/>
</dbReference>
<dbReference type="RefSeq" id="WP_128813647.1">
    <property type="nucleotide sequence ID" value="NZ_CP032095.1"/>
</dbReference>
<evidence type="ECO:0000313" key="2">
    <source>
        <dbReference type="Proteomes" id="UP000262832"/>
    </source>
</evidence>
<evidence type="ECO:0008006" key="3">
    <source>
        <dbReference type="Google" id="ProtNLM"/>
    </source>
</evidence>
<protein>
    <recommendedName>
        <fullName evidence="3">WalW protein</fullName>
    </recommendedName>
</protein>
<gene>
    <name evidence="1" type="ORF">D1115_23125</name>
</gene>
<dbReference type="Gene3D" id="3.20.20.370">
    <property type="entry name" value="Glycoside hydrolase/deacetylase"/>
    <property type="match status" value="1"/>
</dbReference>
<geneLocation type="plasmid" evidence="2">
    <name>pva1</name>
</geneLocation>
<organism evidence="1 2">
    <name type="scientific">Vibrio alfacsensis</name>
    <dbReference type="NCBI Taxonomy" id="1074311"/>
    <lineage>
        <taxon>Bacteria</taxon>
        <taxon>Pseudomonadati</taxon>
        <taxon>Pseudomonadota</taxon>
        <taxon>Gammaproteobacteria</taxon>
        <taxon>Vibrionales</taxon>
        <taxon>Vibrionaceae</taxon>
        <taxon>Vibrio</taxon>
    </lineage>
</organism>
<evidence type="ECO:0000313" key="1">
    <source>
        <dbReference type="EMBL" id="AXY03772.1"/>
    </source>
</evidence>
<keyword evidence="1" id="KW-0614">Plasmid</keyword>
<dbReference type="EMBL" id="CP032095">
    <property type="protein sequence ID" value="AXY03772.1"/>
    <property type="molecule type" value="Genomic_DNA"/>
</dbReference>
<dbReference type="GeneID" id="39681021"/>
<dbReference type="SUPFAM" id="SSF88713">
    <property type="entry name" value="Glycoside hydrolase/deacetylase"/>
    <property type="match status" value="1"/>
</dbReference>
<reference evidence="1 2" key="1">
    <citation type="submission" date="2018-08" db="EMBL/GenBank/DDBJ databases">
        <title>Genomic taxonomy of the Vibrionaceae family.</title>
        <authorList>
            <person name="Gomez-Gil B."/>
            <person name="Tanaka M."/>
            <person name="Sawabe T."/>
            <person name="Enciso-Ibarra K."/>
        </authorList>
    </citation>
    <scope>NUCLEOTIDE SEQUENCE [LARGE SCALE GENOMIC DNA]</scope>
    <source>
        <strain evidence="1 2">CAIM 1831</strain>
        <plasmid evidence="2">pva1</plasmid>
    </source>
</reference>
<name>A0ABN5PML3_9VIBR</name>
<dbReference type="InterPro" id="IPR011330">
    <property type="entry name" value="Glyco_hydro/deAcase_b/a-brl"/>
</dbReference>